<dbReference type="EMBL" id="FODH01000003">
    <property type="protein sequence ID" value="SEN82106.1"/>
    <property type="molecule type" value="Genomic_DNA"/>
</dbReference>
<evidence type="ECO:0000313" key="1">
    <source>
        <dbReference type="EMBL" id="QWU13423.1"/>
    </source>
</evidence>
<evidence type="ECO:0000313" key="4">
    <source>
        <dbReference type="Proteomes" id="UP000683429"/>
    </source>
</evidence>
<name>A0A1H8JP53_9BACL</name>
<dbReference type="STRING" id="1333845.SAMN04487895_10387"/>
<dbReference type="RefSeq" id="WP_036596289.1">
    <property type="nucleotide sequence ID" value="NZ_CP076607.1"/>
</dbReference>
<dbReference type="EMBL" id="CP076607">
    <property type="protein sequence ID" value="QWU13423.1"/>
    <property type="molecule type" value="Genomic_DNA"/>
</dbReference>
<protein>
    <submittedName>
        <fullName evidence="2">Uncharacterized protein</fullName>
    </submittedName>
</protein>
<keyword evidence="4" id="KW-1185">Reference proteome</keyword>
<dbReference type="Proteomes" id="UP000198809">
    <property type="component" value="Unassembled WGS sequence"/>
</dbReference>
<proteinExistence type="predicted"/>
<accession>A0A1H8JP53</accession>
<reference evidence="2 3" key="1">
    <citation type="submission" date="2016-10" db="EMBL/GenBank/DDBJ databases">
        <authorList>
            <person name="de Groot N.N."/>
        </authorList>
    </citation>
    <scope>NUCLEOTIDE SEQUENCE [LARGE SCALE GENOMIC DNA]</scope>
    <source>
        <strain evidence="2 3">CGMCC 1.10238</strain>
    </source>
</reference>
<dbReference type="AlphaFoldDB" id="A0A1H8JP53"/>
<evidence type="ECO:0000313" key="2">
    <source>
        <dbReference type="EMBL" id="SEN82106.1"/>
    </source>
</evidence>
<evidence type="ECO:0000313" key="3">
    <source>
        <dbReference type="Proteomes" id="UP000198809"/>
    </source>
</evidence>
<reference evidence="1 4" key="2">
    <citation type="submission" date="2021-06" db="EMBL/GenBank/DDBJ databases">
        <title>Whole genome sequence of Paenibacillus sophorae DSM23020 for comparative genomics.</title>
        <authorList>
            <person name="Kim M.-J."/>
            <person name="Lee G."/>
            <person name="Shin J.-H."/>
        </authorList>
    </citation>
    <scope>NUCLEOTIDE SEQUENCE [LARGE SCALE GENOMIC DNA]</scope>
    <source>
        <strain evidence="1 4">DSM 23020</strain>
    </source>
</reference>
<organism evidence="2 3">
    <name type="scientific">Paenibacillus sophorae</name>
    <dbReference type="NCBI Taxonomy" id="1333845"/>
    <lineage>
        <taxon>Bacteria</taxon>
        <taxon>Bacillati</taxon>
        <taxon>Bacillota</taxon>
        <taxon>Bacilli</taxon>
        <taxon>Bacillales</taxon>
        <taxon>Paenibacillaceae</taxon>
        <taxon>Paenibacillus</taxon>
    </lineage>
</organism>
<gene>
    <name evidence="1" type="ORF">KP014_15595</name>
    <name evidence="2" type="ORF">SAMN04487895_10387</name>
</gene>
<dbReference type="Proteomes" id="UP000683429">
    <property type="component" value="Chromosome"/>
</dbReference>
<sequence>MNENYNDCMGTPMYGFGYDNSVHHILVDTNAEDEKGNIYGEVFIVGYINDKPAKVVISSFEKKEAFNVASYLSKLLYVPILEDDGENKKWIYEKMED</sequence>